<evidence type="ECO:0000256" key="13">
    <source>
        <dbReference type="ARBA" id="ARBA00023098"/>
    </source>
</evidence>
<feature type="transmembrane region" description="Helical" evidence="22">
    <location>
        <begin position="412"/>
        <end position="435"/>
    </location>
</feature>
<dbReference type="GO" id="GO:0045540">
    <property type="term" value="P:regulation of cholesterol biosynthetic process"/>
    <property type="evidence" value="ECO:0007669"/>
    <property type="project" value="TreeGrafter"/>
</dbReference>
<dbReference type="GO" id="GO:0008203">
    <property type="term" value="P:cholesterol metabolic process"/>
    <property type="evidence" value="ECO:0007669"/>
    <property type="project" value="UniProtKB-KW"/>
</dbReference>
<evidence type="ECO:0000256" key="16">
    <source>
        <dbReference type="ARBA" id="ARBA00023166"/>
    </source>
</evidence>
<evidence type="ECO:0000256" key="6">
    <source>
        <dbReference type="ARBA" id="ARBA00022548"/>
    </source>
</evidence>
<keyword evidence="6" id="KW-0153">Cholesterol metabolism</keyword>
<dbReference type="Pfam" id="PF12349">
    <property type="entry name" value="Sterol-sensing"/>
    <property type="match status" value="1"/>
</dbReference>
<keyword evidence="7 21" id="KW-0853">WD repeat</keyword>
<keyword evidence="14" id="KW-0446">Lipid-binding</keyword>
<evidence type="ECO:0000256" key="1">
    <source>
        <dbReference type="ARBA" id="ARBA00004477"/>
    </source>
</evidence>
<feature type="transmembrane region" description="Helical" evidence="22">
    <location>
        <begin position="273"/>
        <end position="294"/>
    </location>
</feature>
<dbReference type="SUPFAM" id="SSF50978">
    <property type="entry name" value="WD40 repeat-like"/>
    <property type="match status" value="1"/>
</dbReference>
<feature type="transmembrane region" description="Helical" evidence="22">
    <location>
        <begin position="343"/>
        <end position="364"/>
    </location>
</feature>
<dbReference type="PROSITE" id="PS00678">
    <property type="entry name" value="WD_REPEATS_1"/>
    <property type="match status" value="1"/>
</dbReference>
<dbReference type="GO" id="GO:0012507">
    <property type="term" value="C:ER to Golgi transport vesicle membrane"/>
    <property type="evidence" value="ECO:0007669"/>
    <property type="project" value="UniProtKB-SubCell"/>
</dbReference>
<dbReference type="GO" id="GO:0032936">
    <property type="term" value="C:SREBP-SCAP complex"/>
    <property type="evidence" value="ECO:0007669"/>
    <property type="project" value="TreeGrafter"/>
</dbReference>
<sequence length="1254" mass="142227">MVDPNWTNLAVSRRLPDKVSQLYYSYGLFCASHPIISLTVSTVIVVLCSLSLFGLPLFSNVVQSTITPSYKPDNITNRWFSGQPSVYIQQIVMRSMVTPWLDNLVLSDAFRGPLAESFKLVEIIRNYQLDNKISLNDVCLHIENINSDVKALPEFSCLLVSPTYLWHQDLEEFRTDNSIEKTIFTYQSPSHIKISIPELLFGMPLKETGIRRYSVHPRQRVVQFAITIFMKQLVPPYIQGLKTHLKQIYPVHVKSNQILSDTSTLHIYYPGEINYETIFVLLSCYMLLFGYIYYSIKKMDIFVSKVGISCGAVFTVISTLLTTMGLCFLFGLDFTINIQSQMVFPYLVIVVGLENMLIIIKSVGSTAPNLDVKIRLAQGLSKEGWAITQNLLIEVTILTGGLLTFVSSIQEFCIFAIVGLLCDFFFQMFFFLALISLNMKSVDDSTYQKTYYPFSFANLANKMHKSNPPALKHSSRSGVMLKSASHPRLNGLQIMASLEDPRRKPMSKRLRFLYLWAATRIVQRVLMMVMIFWISGIIYNTETVQEFFDLRKSVTSEKPYVQERSNIHFPLAWEEGRRAVIIENKARFTVKEEYQSNKKANLSQENDLPYYVQLLNAEKWPHWPRLSWYNWQFLLSMYNISVAGSYVSVLQPIHLAHSVTPDEAISLRESLNDADKSFPSHWKSFAAALDPFDFVDTHIVAPLESRKDINVVDKSSEPFIPTSPSELILIAVLCLISILVLVYTLIMLYRCVCSRNYAEWRAGWSHDVSYIQHDSGIQVILEAVPIEFKGHTQSVECIATYGNIIVSTCLAGCINVWNALTGELISTIDRSNLDNSSDDDTEEFNLSSDFSNDFKNSISDFNSMSNYAFPESVKNMEQLCSRCKNVISIENTSYNTISQDEKKGRHTVNSDQNKWENRSKKMSENEICINSQIWCVDCNENVVVLGCADGSLQFWDMYKGILKCMWQGDINDGFTAIKLINKYVVAVRLNGSLEFFKLDIFSESTLRESIERPNTKFSLRKHVRTGSIGSSLHTLKSTNDTVRCLHIEALKAHNQPVTVLETNGAQIVTGSQDHMLKVFRIEDRQLLYTLHGHYGPITCLFIDQVNPHMAASGSQDGMLCVWDLVTGTCMYTVQSHDGGVLGITCSASYVISIGQDDKICVWDRFHGHQLNNIQISNVYCYDLAMLTHNLLITSKQGCIVIMDVQTGEPVKVFSLGDSDCNVVTQLLTLSDSIVCDYGTELRVVRFPMVATKED</sequence>
<dbReference type="SUPFAM" id="SSF82866">
    <property type="entry name" value="Multidrug efflux transporter AcrB transmembrane domain"/>
    <property type="match status" value="1"/>
</dbReference>
<evidence type="ECO:0000256" key="18">
    <source>
        <dbReference type="ARBA" id="ARBA00023221"/>
    </source>
</evidence>
<accession>A0A2H8TLV4</accession>
<evidence type="ECO:0000256" key="21">
    <source>
        <dbReference type="PROSITE-ProRule" id="PRU00221"/>
    </source>
</evidence>
<evidence type="ECO:0000256" key="20">
    <source>
        <dbReference type="ARBA" id="ARBA00045958"/>
    </source>
</evidence>
<evidence type="ECO:0000256" key="22">
    <source>
        <dbReference type="SAM" id="Phobius"/>
    </source>
</evidence>
<dbReference type="InterPro" id="IPR053958">
    <property type="entry name" value="HMGCR/SNAP/NPC1-like_SSD"/>
</dbReference>
<keyword evidence="11 22" id="KW-1133">Transmembrane helix</keyword>
<evidence type="ECO:0000256" key="8">
    <source>
        <dbReference type="ARBA" id="ARBA00022692"/>
    </source>
</evidence>
<dbReference type="InterPro" id="IPR001680">
    <property type="entry name" value="WD40_rpt"/>
</dbReference>
<dbReference type="PANTHER" id="PTHR46378">
    <property type="entry name" value="STEROL REGULATORY ELEMENT-BINDING PROTEIN CLEAVAGE-ACTIVATING PROTEIN"/>
    <property type="match status" value="1"/>
</dbReference>
<dbReference type="InterPro" id="IPR019775">
    <property type="entry name" value="WD40_repeat_CS"/>
</dbReference>
<feature type="repeat" description="WD" evidence="21">
    <location>
        <begin position="1090"/>
        <end position="1132"/>
    </location>
</feature>
<dbReference type="InterPro" id="IPR036322">
    <property type="entry name" value="WD40_repeat_dom_sf"/>
</dbReference>
<organism evidence="24">
    <name type="scientific">Melanaphis sacchari</name>
    <dbReference type="NCBI Taxonomy" id="742174"/>
    <lineage>
        <taxon>Eukaryota</taxon>
        <taxon>Metazoa</taxon>
        <taxon>Ecdysozoa</taxon>
        <taxon>Arthropoda</taxon>
        <taxon>Hexapoda</taxon>
        <taxon>Insecta</taxon>
        <taxon>Pterygota</taxon>
        <taxon>Neoptera</taxon>
        <taxon>Paraneoptera</taxon>
        <taxon>Hemiptera</taxon>
        <taxon>Sternorrhyncha</taxon>
        <taxon>Aphidomorpha</taxon>
        <taxon>Aphidoidea</taxon>
        <taxon>Aphididae</taxon>
        <taxon>Aphidini</taxon>
        <taxon>Melanaphis</taxon>
    </lineage>
</organism>
<evidence type="ECO:0000256" key="19">
    <source>
        <dbReference type="ARBA" id="ARBA00023329"/>
    </source>
</evidence>
<dbReference type="Gene3D" id="2.130.10.10">
    <property type="entry name" value="YVTN repeat-like/Quinoprotein amine dehydrogenase"/>
    <property type="match status" value="1"/>
</dbReference>
<evidence type="ECO:0000256" key="5">
    <source>
        <dbReference type="ARBA" id="ARBA00019541"/>
    </source>
</evidence>
<dbReference type="OrthoDB" id="361494at2759"/>
<dbReference type="InterPro" id="IPR000731">
    <property type="entry name" value="SSD"/>
</dbReference>
<evidence type="ECO:0000256" key="4">
    <source>
        <dbReference type="ARBA" id="ARBA00007410"/>
    </source>
</evidence>
<dbReference type="InterPro" id="IPR015943">
    <property type="entry name" value="WD40/YVTN_repeat-like_dom_sf"/>
</dbReference>
<feature type="transmembrane region" description="Helical" evidence="22">
    <location>
        <begin position="512"/>
        <end position="539"/>
    </location>
</feature>
<comment type="function">
    <text evidence="20">Escort protein required for cholesterol as well as lipid homeostasis. Regulates export of the SCAP-SREBP complex from the endoplasmic reticulum to the Golgi upon low cholesterol, thereby regulating the processing of sterol regulatory element-binding proteins (SREBPs) SREBF1/SREBP1 and SREBF2/SREBP2. At high sterol concentrations, formation of a ternary complex with INSIG (INSIG1 or INSIG2) leads to mask the ER export signal in SCAP, promoting retention of the complex in the endoplasmic reticulum. Low sterol concentrations trigger release of INSIG, a conformational change in the SSD domain of SCAP, unmasking of the ER export signal, promoting recruitment into COPII-coated vesicles and transport of the SCAP-SREBP to the Golgi: in the Golgi, SREBPs are then processed, releasing the transcription factor fragment of SREBPs from the membrane, its import into the nucleus and up-regulation of LDLR, INSIG1 and the mevalonate pathway. Binds cholesterol via its SSD domain.</text>
</comment>
<dbReference type="PANTHER" id="PTHR46378:SF1">
    <property type="entry name" value="STEROL REGULATORY ELEMENT-BINDING PROTEIN CLEAVAGE-ACTIVATING PROTEIN"/>
    <property type="match status" value="1"/>
</dbReference>
<evidence type="ECO:0000256" key="3">
    <source>
        <dbReference type="ARBA" id="ARBA00004653"/>
    </source>
</evidence>
<keyword evidence="13" id="KW-0443">Lipid metabolism</keyword>
<dbReference type="Pfam" id="PF00400">
    <property type="entry name" value="WD40"/>
    <property type="match status" value="1"/>
</dbReference>
<keyword evidence="9" id="KW-0677">Repeat</keyword>
<keyword evidence="16" id="KW-1207">Sterol metabolism</keyword>
<evidence type="ECO:0000256" key="7">
    <source>
        <dbReference type="ARBA" id="ARBA00022574"/>
    </source>
</evidence>
<comment type="subcellular location">
    <subcellularLocation>
        <location evidence="2">Cytoplasmic vesicle</location>
        <location evidence="2">COPII-coated vesicle membrane</location>
        <topology evidence="2">Multi-pass membrane protein</topology>
    </subcellularLocation>
    <subcellularLocation>
        <location evidence="1">Endoplasmic reticulum membrane</location>
        <topology evidence="1">Multi-pass membrane protein</topology>
    </subcellularLocation>
    <subcellularLocation>
        <location evidence="3">Golgi apparatus membrane</location>
        <topology evidence="3">Multi-pass membrane protein</topology>
    </subcellularLocation>
</comment>
<feature type="domain" description="SSD" evidence="23">
    <location>
        <begin position="277"/>
        <end position="437"/>
    </location>
</feature>
<reference evidence="24" key="1">
    <citation type="submission" date="2017-10" db="EMBL/GenBank/DDBJ databases">
        <title>Transcriptome Assembly of Sugarcane Aphid Adults.</title>
        <authorList>
            <person name="Scully E.D."/>
            <person name="Palmer N.A."/>
            <person name="Geib S.M."/>
            <person name="Sarath G."/>
            <person name="Sattler S.E."/>
        </authorList>
    </citation>
    <scope>NUCLEOTIDE SEQUENCE</scope>
    <source>
        <tissue evidence="24">Whole body</tissue>
    </source>
</reference>
<keyword evidence="18" id="KW-0753">Steroid metabolism</keyword>
<evidence type="ECO:0000259" key="23">
    <source>
        <dbReference type="PROSITE" id="PS50156"/>
    </source>
</evidence>
<dbReference type="InterPro" id="IPR057041">
    <property type="entry name" value="SCAP_N"/>
</dbReference>
<evidence type="ECO:0000256" key="15">
    <source>
        <dbReference type="ARBA" id="ARBA00023136"/>
    </source>
</evidence>
<evidence type="ECO:0000256" key="11">
    <source>
        <dbReference type="ARBA" id="ARBA00022989"/>
    </source>
</evidence>
<dbReference type="GO" id="GO:0000139">
    <property type="term" value="C:Golgi membrane"/>
    <property type="evidence" value="ECO:0007669"/>
    <property type="project" value="UniProtKB-SubCell"/>
</dbReference>
<dbReference type="PROSITE" id="PS50156">
    <property type="entry name" value="SSD"/>
    <property type="match status" value="1"/>
</dbReference>
<keyword evidence="10" id="KW-0256">Endoplasmic reticulum</keyword>
<keyword evidence="17" id="KW-0325">Glycoprotein</keyword>
<name>A0A2H8TLV4_9HEMI</name>
<evidence type="ECO:0000256" key="10">
    <source>
        <dbReference type="ARBA" id="ARBA00022824"/>
    </source>
</evidence>
<protein>
    <recommendedName>
        <fullName evidence="5">Sterol regulatory element-binding protein cleavage-activating protein</fullName>
    </recommendedName>
</protein>
<dbReference type="Pfam" id="PF24006">
    <property type="entry name" value="SCAP_N"/>
    <property type="match status" value="1"/>
</dbReference>
<evidence type="ECO:0000313" key="24">
    <source>
        <dbReference type="EMBL" id="MBW14980.1"/>
    </source>
</evidence>
<feature type="transmembrane region" description="Helical" evidence="22">
    <location>
        <begin position="385"/>
        <end position="406"/>
    </location>
</feature>
<dbReference type="EMBL" id="GFXV01003175">
    <property type="protein sequence ID" value="MBW14980.1"/>
    <property type="molecule type" value="Transcribed_RNA"/>
</dbReference>
<dbReference type="GO" id="GO:0005789">
    <property type="term" value="C:endoplasmic reticulum membrane"/>
    <property type="evidence" value="ECO:0007669"/>
    <property type="project" value="UniProtKB-SubCell"/>
</dbReference>
<keyword evidence="12" id="KW-0333">Golgi apparatus</keyword>
<dbReference type="PROSITE" id="PS50082">
    <property type="entry name" value="WD_REPEATS_2"/>
    <property type="match status" value="1"/>
</dbReference>
<dbReference type="InterPro" id="IPR057042">
    <property type="entry name" value="Beta-prop_SCAP"/>
</dbReference>
<keyword evidence="19" id="KW-0968">Cytoplasmic vesicle</keyword>
<keyword evidence="15 22" id="KW-0472">Membrane</keyword>
<evidence type="ECO:0000256" key="9">
    <source>
        <dbReference type="ARBA" id="ARBA00022737"/>
    </source>
</evidence>
<dbReference type="Pfam" id="PF24017">
    <property type="entry name" value="Beta-prop_SCAP"/>
    <property type="match status" value="1"/>
</dbReference>
<dbReference type="GO" id="GO:0032934">
    <property type="term" value="F:sterol binding"/>
    <property type="evidence" value="ECO:0007669"/>
    <property type="project" value="InterPro"/>
</dbReference>
<comment type="similarity">
    <text evidence="4">Belongs to the WD repeat SCAP family.</text>
</comment>
<evidence type="ECO:0000256" key="17">
    <source>
        <dbReference type="ARBA" id="ARBA00023180"/>
    </source>
</evidence>
<feature type="transmembrane region" description="Helical" evidence="22">
    <location>
        <begin position="221"/>
        <end position="238"/>
    </location>
</feature>
<feature type="transmembrane region" description="Helical" evidence="22">
    <location>
        <begin position="306"/>
        <end position="331"/>
    </location>
</feature>
<dbReference type="GO" id="GO:0032933">
    <property type="term" value="P:SREBP signaling pathway"/>
    <property type="evidence" value="ECO:0007669"/>
    <property type="project" value="InterPro"/>
</dbReference>
<dbReference type="InterPro" id="IPR030225">
    <property type="entry name" value="SCAP"/>
</dbReference>
<evidence type="ECO:0000256" key="12">
    <source>
        <dbReference type="ARBA" id="ARBA00023034"/>
    </source>
</evidence>
<evidence type="ECO:0000256" key="14">
    <source>
        <dbReference type="ARBA" id="ARBA00023121"/>
    </source>
</evidence>
<evidence type="ECO:0000256" key="2">
    <source>
        <dbReference type="ARBA" id="ARBA00004557"/>
    </source>
</evidence>
<proteinExistence type="inferred from homology"/>
<feature type="transmembrane region" description="Helical" evidence="22">
    <location>
        <begin position="35"/>
        <end position="58"/>
    </location>
</feature>
<gene>
    <name evidence="24" type="primary">SCAP_0</name>
</gene>
<keyword evidence="8 22" id="KW-0812">Transmembrane</keyword>
<feature type="transmembrane region" description="Helical" evidence="22">
    <location>
        <begin position="727"/>
        <end position="749"/>
    </location>
</feature>
<dbReference type="AlphaFoldDB" id="A0A2H8TLV4"/>
<dbReference type="SMART" id="SM00320">
    <property type="entry name" value="WD40"/>
    <property type="match status" value="5"/>
</dbReference>